<dbReference type="Proteomes" id="UP001056429">
    <property type="component" value="Unassembled WGS sequence"/>
</dbReference>
<evidence type="ECO:0000256" key="2">
    <source>
        <dbReference type="ARBA" id="ARBA00022670"/>
    </source>
</evidence>
<organism evidence="7 8">
    <name type="scientific">Oceanirhabdus seepicola</name>
    <dbReference type="NCBI Taxonomy" id="2828781"/>
    <lineage>
        <taxon>Bacteria</taxon>
        <taxon>Bacillati</taxon>
        <taxon>Bacillota</taxon>
        <taxon>Clostridia</taxon>
        <taxon>Eubacteriales</taxon>
        <taxon>Clostridiaceae</taxon>
        <taxon>Oceanirhabdus</taxon>
    </lineage>
</organism>
<evidence type="ECO:0000256" key="5">
    <source>
        <dbReference type="PROSITE-ProRule" id="PRU01240"/>
    </source>
</evidence>
<protein>
    <submittedName>
        <fullName evidence="7">S8 family serine peptidase</fullName>
    </submittedName>
</protein>
<reference evidence="7" key="2">
    <citation type="submission" date="2021-04" db="EMBL/GenBank/DDBJ databases">
        <authorList>
            <person name="Dong X."/>
        </authorList>
    </citation>
    <scope>NUCLEOTIDE SEQUENCE</scope>
    <source>
        <strain evidence="7">ZWT</strain>
    </source>
</reference>
<keyword evidence="3" id="KW-0378">Hydrolase</keyword>
<dbReference type="InterPro" id="IPR051048">
    <property type="entry name" value="Peptidase_S8/S53_subtilisin"/>
</dbReference>
<dbReference type="Gene3D" id="3.40.50.200">
    <property type="entry name" value="Peptidase S8/S53 domain"/>
    <property type="match status" value="1"/>
</dbReference>
<keyword evidence="2" id="KW-0645">Protease</keyword>
<dbReference type="PROSITE" id="PS51892">
    <property type="entry name" value="SUBTILASE"/>
    <property type="match status" value="1"/>
</dbReference>
<dbReference type="GO" id="GO:0006508">
    <property type="term" value="P:proteolysis"/>
    <property type="evidence" value="ECO:0007669"/>
    <property type="project" value="UniProtKB-KW"/>
</dbReference>
<dbReference type="InterPro" id="IPR022398">
    <property type="entry name" value="Peptidase_S8_His-AS"/>
</dbReference>
<dbReference type="InterPro" id="IPR000209">
    <property type="entry name" value="Peptidase_S8/S53_dom"/>
</dbReference>
<evidence type="ECO:0000259" key="6">
    <source>
        <dbReference type="Pfam" id="PF00082"/>
    </source>
</evidence>
<dbReference type="PANTHER" id="PTHR43399">
    <property type="entry name" value="SUBTILISIN-RELATED"/>
    <property type="match status" value="1"/>
</dbReference>
<gene>
    <name evidence="7" type="ORF">KDK92_21375</name>
</gene>
<comment type="caution">
    <text evidence="7">The sequence shown here is derived from an EMBL/GenBank/DDBJ whole genome shotgun (WGS) entry which is preliminary data.</text>
</comment>
<feature type="domain" description="Peptidase S8/S53" evidence="6">
    <location>
        <begin position="109"/>
        <end position="377"/>
    </location>
</feature>
<keyword evidence="4" id="KW-0720">Serine protease</keyword>
<proteinExistence type="inferred from homology"/>
<dbReference type="Pfam" id="PF00082">
    <property type="entry name" value="Peptidase_S8"/>
    <property type="match status" value="1"/>
</dbReference>
<dbReference type="PRINTS" id="PR00723">
    <property type="entry name" value="SUBTILISIN"/>
</dbReference>
<accession>A0A9J6P6R2</accession>
<dbReference type="InterPro" id="IPR015500">
    <property type="entry name" value="Peptidase_S8_subtilisin-rel"/>
</dbReference>
<dbReference type="EMBL" id="JAGSOJ010000005">
    <property type="protein sequence ID" value="MCM1992283.1"/>
    <property type="molecule type" value="Genomic_DNA"/>
</dbReference>
<keyword evidence="8" id="KW-1185">Reference proteome</keyword>
<dbReference type="SUPFAM" id="SSF52743">
    <property type="entry name" value="Subtilisin-like"/>
    <property type="match status" value="1"/>
</dbReference>
<evidence type="ECO:0000313" key="7">
    <source>
        <dbReference type="EMBL" id="MCM1992283.1"/>
    </source>
</evidence>
<dbReference type="GO" id="GO:0004252">
    <property type="term" value="F:serine-type endopeptidase activity"/>
    <property type="evidence" value="ECO:0007669"/>
    <property type="project" value="InterPro"/>
</dbReference>
<evidence type="ECO:0000256" key="1">
    <source>
        <dbReference type="ARBA" id="ARBA00011073"/>
    </source>
</evidence>
<dbReference type="PANTHER" id="PTHR43399:SF4">
    <property type="entry name" value="CELL WALL-ASSOCIATED PROTEASE"/>
    <property type="match status" value="1"/>
</dbReference>
<dbReference type="AlphaFoldDB" id="A0A9J6P6R2"/>
<name>A0A9J6P6R2_9CLOT</name>
<comment type="similarity">
    <text evidence="1 5">Belongs to the peptidase S8 family.</text>
</comment>
<dbReference type="InterPro" id="IPR036852">
    <property type="entry name" value="Peptidase_S8/S53_dom_sf"/>
</dbReference>
<evidence type="ECO:0000313" key="8">
    <source>
        <dbReference type="Proteomes" id="UP001056429"/>
    </source>
</evidence>
<sequence length="404" mass="45490">MFLIHRKIHKDLIPLLENNSLNSYRVLIKYSNFEDKIVKKIINSRGTVLNIIDSINCISAVIKKHTLYTLAEYPYIKRIFPDSMITLNMNSSYSKGLNISLNSSVKLTGKNTTIGILSSGVYPHVDLLKPHRKVIQFLDLVNGYKYPYDDFGHGTAICGLISSSQSSNKKSVKGLSPDSHLYVVKAFNSIGKAYISTILFGIHMLINEKDKYNINVICLPFEINTFDSNITSLFDKLFEKARNDNIVVVVPSTSNGIEYSSVCGFALSKNCITIGGLYKDNTPYEMTSKCNHKKLKKPDFWFPCVGLNCLNSDINYISERSGRKLYPLKLDRLNITITSLSLSSALVSSLIALAFDYNKDFKWDDIYSILKYSSTPKDGPKPDIPIINIPEFFAFTSKTKPSNK</sequence>
<dbReference type="RefSeq" id="WP_250861442.1">
    <property type="nucleotide sequence ID" value="NZ_JAGSOJ010000005.1"/>
</dbReference>
<evidence type="ECO:0000256" key="3">
    <source>
        <dbReference type="ARBA" id="ARBA00022801"/>
    </source>
</evidence>
<evidence type="ECO:0000256" key="4">
    <source>
        <dbReference type="ARBA" id="ARBA00022825"/>
    </source>
</evidence>
<dbReference type="PROSITE" id="PS00137">
    <property type="entry name" value="SUBTILASE_HIS"/>
    <property type="match status" value="1"/>
</dbReference>
<comment type="caution">
    <text evidence="5">Lacks conserved residue(s) required for the propagation of feature annotation.</text>
</comment>
<reference evidence="7" key="1">
    <citation type="journal article" date="2021" name="mSystems">
        <title>Bacteria and Archaea Synergistically Convert Glycine Betaine to Biogenic Methane in the Formosa Cold Seep of the South China Sea.</title>
        <authorList>
            <person name="Li L."/>
            <person name="Zhang W."/>
            <person name="Zhang S."/>
            <person name="Song L."/>
            <person name="Sun Q."/>
            <person name="Zhang H."/>
            <person name="Xiang H."/>
            <person name="Dong X."/>
        </authorList>
    </citation>
    <scope>NUCLEOTIDE SEQUENCE</scope>
    <source>
        <strain evidence="7">ZWT</strain>
    </source>
</reference>